<sequence length="300" mass="31641">MDGPHAFAVVVNDGAGRGLAARAWPRLEAAMRARGLKYEVIRTRSADEACARVRALPPDVAVLVAGGDGTVHGVLPAFVGTGRALGIVPLGSGNDFAGLLGLRSGDVDAALDRVTRAARAVDLLEARTPLGTHHLLNGLGMGFDAQVSALMKRAPARLSGFGRYFWAVLAGLRDLRTGQVRVHVDGREVYVGPSCLVAVMNGVRYGGGFRISPTSDVQDGQLNVVLGRALTRVTLLALLTKVLRGTHLHDARVVHGHGREVQVTWAQPMHAHVDGELAGEVTALHARILPGALQLLSLPH</sequence>
<dbReference type="Gene3D" id="3.40.50.10330">
    <property type="entry name" value="Probable inorganic polyphosphate/atp-NAD kinase, domain 1"/>
    <property type="match status" value="1"/>
</dbReference>
<dbReference type="Pfam" id="PF00781">
    <property type="entry name" value="DAGK_cat"/>
    <property type="match status" value="1"/>
</dbReference>
<feature type="domain" description="DAGKc" evidence="5">
    <location>
        <begin position="1"/>
        <end position="130"/>
    </location>
</feature>
<evidence type="ECO:0000256" key="3">
    <source>
        <dbReference type="ARBA" id="ARBA00022777"/>
    </source>
</evidence>
<dbReference type="STRING" id="709986.Deima_1269"/>
<dbReference type="KEGG" id="dmr:Deima_1269"/>
<evidence type="ECO:0000256" key="2">
    <source>
        <dbReference type="ARBA" id="ARBA00022741"/>
    </source>
</evidence>
<dbReference type="eggNOG" id="COG1597">
    <property type="taxonomic scope" value="Bacteria"/>
</dbReference>
<dbReference type="InterPro" id="IPR045540">
    <property type="entry name" value="YegS/DAGK_C"/>
</dbReference>
<dbReference type="GO" id="GO:0016301">
    <property type="term" value="F:kinase activity"/>
    <property type="evidence" value="ECO:0007669"/>
    <property type="project" value="UniProtKB-KW"/>
</dbReference>
<evidence type="ECO:0000259" key="5">
    <source>
        <dbReference type="PROSITE" id="PS50146"/>
    </source>
</evidence>
<dbReference type="PANTHER" id="PTHR12358:SF106">
    <property type="entry name" value="LIPID KINASE YEGS"/>
    <property type="match status" value="1"/>
</dbReference>
<dbReference type="Proteomes" id="UP000008635">
    <property type="component" value="Chromosome"/>
</dbReference>
<evidence type="ECO:0000313" key="7">
    <source>
        <dbReference type="Proteomes" id="UP000008635"/>
    </source>
</evidence>
<dbReference type="InterPro" id="IPR001206">
    <property type="entry name" value="Diacylglycerol_kinase_cat_dom"/>
</dbReference>
<name>E8U781_DEIML</name>
<dbReference type="Gene3D" id="2.60.200.40">
    <property type="match status" value="1"/>
</dbReference>
<keyword evidence="4" id="KW-0067">ATP-binding</keyword>
<dbReference type="AlphaFoldDB" id="E8U781"/>
<keyword evidence="7" id="KW-1185">Reference proteome</keyword>
<gene>
    <name evidence="6" type="ordered locus">Deima_1269</name>
</gene>
<reference evidence="7" key="2">
    <citation type="submission" date="2011-01" db="EMBL/GenBank/DDBJ databases">
        <title>The complete genome of Deinococcus maricopensis DSM 21211.</title>
        <authorList>
            <consortium name="US DOE Joint Genome Institute (JGI-PGF)"/>
            <person name="Lucas S."/>
            <person name="Copeland A."/>
            <person name="Lapidus A."/>
            <person name="Goodwin L."/>
            <person name="Pitluck S."/>
            <person name="Kyrpides N."/>
            <person name="Mavromatis K."/>
            <person name="Pagani I."/>
            <person name="Ivanova N."/>
            <person name="Ovchinnikova G."/>
            <person name="Zeytun A."/>
            <person name="Detter J.C."/>
            <person name="Han C."/>
            <person name="Land M."/>
            <person name="Hauser L."/>
            <person name="Markowitz V."/>
            <person name="Cheng J.-F."/>
            <person name="Hugenholtz P."/>
            <person name="Woyke T."/>
            <person name="Wu D."/>
            <person name="Pukall R."/>
            <person name="Gehrich-Schroeter G."/>
            <person name="Brambilla E."/>
            <person name="Klenk H.-P."/>
            <person name="Eisen J.A."/>
        </authorList>
    </citation>
    <scope>NUCLEOTIDE SEQUENCE [LARGE SCALE GENOMIC DNA]</scope>
    <source>
        <strain evidence="7">DSM 21211 / LMG 22137 / NRRL B-23946 / LB-34</strain>
    </source>
</reference>
<evidence type="ECO:0000256" key="4">
    <source>
        <dbReference type="ARBA" id="ARBA00022840"/>
    </source>
</evidence>
<dbReference type="GO" id="GO:0005886">
    <property type="term" value="C:plasma membrane"/>
    <property type="evidence" value="ECO:0007669"/>
    <property type="project" value="TreeGrafter"/>
</dbReference>
<dbReference type="EMBL" id="CP002454">
    <property type="protein sequence ID" value="ADV66920.1"/>
    <property type="molecule type" value="Genomic_DNA"/>
</dbReference>
<keyword evidence="1" id="KW-0808">Transferase</keyword>
<proteinExistence type="predicted"/>
<dbReference type="PROSITE" id="PS50146">
    <property type="entry name" value="DAGK"/>
    <property type="match status" value="1"/>
</dbReference>
<dbReference type="SUPFAM" id="SSF111331">
    <property type="entry name" value="NAD kinase/diacylglycerol kinase-like"/>
    <property type="match status" value="1"/>
</dbReference>
<dbReference type="PANTHER" id="PTHR12358">
    <property type="entry name" value="SPHINGOSINE KINASE"/>
    <property type="match status" value="1"/>
</dbReference>
<dbReference type="InterPro" id="IPR017438">
    <property type="entry name" value="ATP-NAD_kinase_N"/>
</dbReference>
<keyword evidence="3 6" id="KW-0418">Kinase</keyword>
<dbReference type="Pfam" id="PF19279">
    <property type="entry name" value="YegS_C"/>
    <property type="match status" value="1"/>
</dbReference>
<dbReference type="InterPro" id="IPR050187">
    <property type="entry name" value="Lipid_Phosphate_FormReg"/>
</dbReference>
<dbReference type="InterPro" id="IPR016064">
    <property type="entry name" value="NAD/diacylglycerol_kinase_sf"/>
</dbReference>
<dbReference type="HOGENOM" id="CLU_045532_0_1_0"/>
<reference evidence="6 7" key="1">
    <citation type="journal article" date="2011" name="Stand. Genomic Sci.">
        <title>Complete genome sequence of Deinococcus maricopensis type strain (LB-34).</title>
        <authorList>
            <person name="Pukall R."/>
            <person name="Zeytun A."/>
            <person name="Lucas S."/>
            <person name="Lapidus A."/>
            <person name="Hammon N."/>
            <person name="Deshpande S."/>
            <person name="Nolan M."/>
            <person name="Cheng J.F."/>
            <person name="Pitluck S."/>
            <person name="Liolios K."/>
            <person name="Pagani I."/>
            <person name="Mikhailova N."/>
            <person name="Ivanova N."/>
            <person name="Mavromatis K."/>
            <person name="Pati A."/>
            <person name="Tapia R."/>
            <person name="Han C."/>
            <person name="Goodwin L."/>
            <person name="Chen A."/>
            <person name="Palaniappan K."/>
            <person name="Land M."/>
            <person name="Hauser L."/>
            <person name="Chang Y.J."/>
            <person name="Jeffries C.D."/>
            <person name="Brambilla E.M."/>
            <person name="Rohde M."/>
            <person name="Goker M."/>
            <person name="Detter J.C."/>
            <person name="Woyke T."/>
            <person name="Bristow J."/>
            <person name="Eisen J.A."/>
            <person name="Markowitz V."/>
            <person name="Hugenholtz P."/>
            <person name="Kyrpides N.C."/>
            <person name="Klenk H.P."/>
        </authorList>
    </citation>
    <scope>NUCLEOTIDE SEQUENCE [LARGE SCALE GENOMIC DNA]</scope>
    <source>
        <strain evidence="7">DSM 21211 / LMG 22137 / NRRL B-23946 / LB-34</strain>
    </source>
</reference>
<evidence type="ECO:0000256" key="1">
    <source>
        <dbReference type="ARBA" id="ARBA00022679"/>
    </source>
</evidence>
<keyword evidence="2" id="KW-0547">Nucleotide-binding</keyword>
<organism evidence="6 7">
    <name type="scientific">Deinococcus maricopensis (strain DSM 21211 / LMG 22137 / NRRL B-23946 / LB-34)</name>
    <dbReference type="NCBI Taxonomy" id="709986"/>
    <lineage>
        <taxon>Bacteria</taxon>
        <taxon>Thermotogati</taxon>
        <taxon>Deinococcota</taxon>
        <taxon>Deinococci</taxon>
        <taxon>Deinococcales</taxon>
        <taxon>Deinococcaceae</taxon>
        <taxon>Deinococcus</taxon>
    </lineage>
</organism>
<evidence type="ECO:0000313" key="6">
    <source>
        <dbReference type="EMBL" id="ADV66920.1"/>
    </source>
</evidence>
<protein>
    <submittedName>
        <fullName evidence="6">Diacylglycerol kinase catalytic region</fullName>
    </submittedName>
</protein>
<dbReference type="GO" id="GO:0005524">
    <property type="term" value="F:ATP binding"/>
    <property type="evidence" value="ECO:0007669"/>
    <property type="project" value="UniProtKB-KW"/>
</dbReference>
<dbReference type="SMART" id="SM00046">
    <property type="entry name" value="DAGKc"/>
    <property type="match status" value="1"/>
</dbReference>
<accession>E8U781</accession>